<keyword evidence="5 10" id="KW-0812">Transmembrane</keyword>
<dbReference type="GO" id="GO:0042910">
    <property type="term" value="F:xenobiotic transmembrane transporter activity"/>
    <property type="evidence" value="ECO:0007669"/>
    <property type="project" value="InterPro"/>
</dbReference>
<dbReference type="GO" id="GO:0005886">
    <property type="term" value="C:plasma membrane"/>
    <property type="evidence" value="ECO:0007669"/>
    <property type="project" value="UniProtKB-SubCell"/>
</dbReference>
<feature type="transmembrane region" description="Helical" evidence="10">
    <location>
        <begin position="74"/>
        <end position="101"/>
    </location>
</feature>
<comment type="caution">
    <text evidence="11">The sequence shown here is derived from an EMBL/GenBank/DDBJ whole genome shotgun (WGS) entry which is preliminary data.</text>
</comment>
<dbReference type="InterPro" id="IPR002528">
    <property type="entry name" value="MATE_fam"/>
</dbReference>
<dbReference type="GO" id="GO:0006811">
    <property type="term" value="P:monoatomic ion transport"/>
    <property type="evidence" value="ECO:0007669"/>
    <property type="project" value="UniProtKB-KW"/>
</dbReference>
<dbReference type="InterPro" id="IPR050222">
    <property type="entry name" value="MATE_MdtK"/>
</dbReference>
<evidence type="ECO:0000256" key="10">
    <source>
        <dbReference type="SAM" id="Phobius"/>
    </source>
</evidence>
<keyword evidence="7" id="KW-0406">Ion transport</keyword>
<keyword evidence="4" id="KW-1003">Cell membrane</keyword>
<dbReference type="PIRSF" id="PIRSF006603">
    <property type="entry name" value="DinF"/>
    <property type="match status" value="1"/>
</dbReference>
<evidence type="ECO:0000313" key="12">
    <source>
        <dbReference type="Proteomes" id="UP000269493"/>
    </source>
</evidence>
<dbReference type="OrthoDB" id="62420at2"/>
<evidence type="ECO:0000256" key="7">
    <source>
        <dbReference type="ARBA" id="ARBA00023065"/>
    </source>
</evidence>
<sequence>MRTRVNKTDYLLSLIREGKKMTLKQQLKLTVYLSIPAIMAQLSSIVMQYVDASMVGSLGANASASIGLVSTTTWLFWGLCAAAATGFSVQVAHLIGAGNFAGARKILRQSITATLLFGSSLAAIGVFISDFLPGWLGGDEIIRKDSSVYFLIFSLFLPVLQMNFLASGMLRCSGNMYIPSILNILMCLLDIIFNFFLIFPKRQIEIMGLNIDIYGAGLGVKGAALGTVLAELVTAGGMMWYLCYRSPILKLSGERGYFLLRQDTLRNAVRISFPMGFEHIAICGAQIMTTIIVAPLGIIAIAANSFAIIAESLCYMPGYGISEAATTLVGQSLGANRLKLLRRFANIAVWSGISIMGIMGVFMYIAAPQIIGVMTPIEEIRTLGTDILRIEAFAEPMFAAAIVTYGIFVGVGNTFIPSLMNFGSIWGIRLTLAALLAPTMGLRGVWLAMCIELCFRGVIFLFRLWQGKWIYKVRLKI</sequence>
<dbReference type="EMBL" id="RBXN01000001">
    <property type="protein sequence ID" value="RKT61113.1"/>
    <property type="molecule type" value="Genomic_DNA"/>
</dbReference>
<evidence type="ECO:0000256" key="3">
    <source>
        <dbReference type="ARBA" id="ARBA00022449"/>
    </source>
</evidence>
<evidence type="ECO:0000256" key="1">
    <source>
        <dbReference type="ARBA" id="ARBA00004651"/>
    </source>
</evidence>
<keyword evidence="8 10" id="KW-0472">Membrane</keyword>
<keyword evidence="6 10" id="KW-1133">Transmembrane helix</keyword>
<dbReference type="PANTHER" id="PTHR43298">
    <property type="entry name" value="MULTIDRUG RESISTANCE PROTEIN NORM-RELATED"/>
    <property type="match status" value="1"/>
</dbReference>
<evidence type="ECO:0000256" key="6">
    <source>
        <dbReference type="ARBA" id="ARBA00022989"/>
    </source>
</evidence>
<gene>
    <name evidence="11" type="ORF">BC742_0153</name>
</gene>
<dbReference type="Pfam" id="PF01554">
    <property type="entry name" value="MatE"/>
    <property type="match status" value="2"/>
</dbReference>
<feature type="transmembrane region" description="Helical" evidence="10">
    <location>
        <begin position="177"/>
        <end position="199"/>
    </location>
</feature>
<dbReference type="CDD" id="cd13137">
    <property type="entry name" value="MATE_NorM_like"/>
    <property type="match status" value="1"/>
</dbReference>
<feature type="transmembrane region" description="Helical" evidence="10">
    <location>
        <begin position="148"/>
        <end position="165"/>
    </location>
</feature>
<evidence type="ECO:0000256" key="2">
    <source>
        <dbReference type="ARBA" id="ARBA00022448"/>
    </source>
</evidence>
<name>A0A495WKD8_9BACT</name>
<dbReference type="GO" id="GO:0015297">
    <property type="term" value="F:antiporter activity"/>
    <property type="evidence" value="ECO:0007669"/>
    <property type="project" value="UniProtKB-KW"/>
</dbReference>
<evidence type="ECO:0000256" key="9">
    <source>
        <dbReference type="ARBA" id="ARBA00031636"/>
    </source>
</evidence>
<feature type="transmembrane region" description="Helical" evidence="10">
    <location>
        <begin position="387"/>
        <end position="412"/>
    </location>
</feature>
<organism evidence="11 12">
    <name type="scientific">Coprobacter fastidiosus NSB1 = JCM 33896</name>
    <dbReference type="NCBI Taxonomy" id="1349822"/>
    <lineage>
        <taxon>Bacteria</taxon>
        <taxon>Pseudomonadati</taxon>
        <taxon>Bacteroidota</taxon>
        <taxon>Bacteroidia</taxon>
        <taxon>Bacteroidales</taxon>
        <taxon>Barnesiellaceae</taxon>
        <taxon>Coprobacter</taxon>
    </lineage>
</organism>
<accession>A0A495WKD8</accession>
<keyword evidence="12" id="KW-1185">Reference proteome</keyword>
<dbReference type="GeneID" id="92927311"/>
<evidence type="ECO:0000256" key="8">
    <source>
        <dbReference type="ARBA" id="ARBA00023136"/>
    </source>
</evidence>
<protein>
    <recommendedName>
        <fullName evidence="9">Multidrug-efflux transporter</fullName>
    </recommendedName>
</protein>
<dbReference type="AlphaFoldDB" id="A0A495WKD8"/>
<dbReference type="InterPro" id="IPR048279">
    <property type="entry name" value="MdtK-like"/>
</dbReference>
<dbReference type="Proteomes" id="UP000269493">
    <property type="component" value="Unassembled WGS sequence"/>
</dbReference>
<evidence type="ECO:0000313" key="11">
    <source>
        <dbReference type="EMBL" id="RKT61113.1"/>
    </source>
</evidence>
<keyword evidence="2" id="KW-0813">Transport</keyword>
<feature type="transmembrane region" description="Helical" evidence="10">
    <location>
        <begin position="113"/>
        <end position="136"/>
    </location>
</feature>
<feature type="transmembrane region" description="Helical" evidence="10">
    <location>
        <begin position="419"/>
        <end position="438"/>
    </location>
</feature>
<proteinExistence type="predicted"/>
<dbReference type="RefSeq" id="WP_022599555.1">
    <property type="nucleotide sequence ID" value="NZ_KI440778.1"/>
</dbReference>
<evidence type="ECO:0000256" key="5">
    <source>
        <dbReference type="ARBA" id="ARBA00022692"/>
    </source>
</evidence>
<feature type="transmembrane region" description="Helical" evidence="10">
    <location>
        <begin position="219"/>
        <end position="242"/>
    </location>
</feature>
<dbReference type="PANTHER" id="PTHR43298:SF2">
    <property type="entry name" value="FMN_FAD EXPORTER YEEO-RELATED"/>
    <property type="match status" value="1"/>
</dbReference>
<reference evidence="11 12" key="1">
    <citation type="submission" date="2018-10" db="EMBL/GenBank/DDBJ databases">
        <title>Genomic Encyclopedia of Archaeal and Bacterial Type Strains, Phase II (KMG-II): from individual species to whole genera.</title>
        <authorList>
            <person name="Goeker M."/>
        </authorList>
    </citation>
    <scope>NUCLEOTIDE SEQUENCE [LARGE SCALE GENOMIC DNA]</scope>
    <source>
        <strain evidence="11 12">NSB1</strain>
    </source>
</reference>
<dbReference type="NCBIfam" id="TIGR00797">
    <property type="entry name" value="matE"/>
    <property type="match status" value="1"/>
</dbReference>
<evidence type="ECO:0000256" key="4">
    <source>
        <dbReference type="ARBA" id="ARBA00022475"/>
    </source>
</evidence>
<comment type="subcellular location">
    <subcellularLocation>
        <location evidence="1">Cell membrane</location>
        <topology evidence="1">Multi-pass membrane protein</topology>
    </subcellularLocation>
</comment>
<feature type="transmembrane region" description="Helical" evidence="10">
    <location>
        <begin position="347"/>
        <end position="367"/>
    </location>
</feature>
<feature type="transmembrane region" description="Helical" evidence="10">
    <location>
        <begin position="29"/>
        <end position="50"/>
    </location>
</feature>
<keyword evidence="3" id="KW-0050">Antiport</keyword>